<dbReference type="EMBL" id="ML208360">
    <property type="protein sequence ID" value="TFK68088.1"/>
    <property type="molecule type" value="Genomic_DNA"/>
</dbReference>
<proteinExistence type="predicted"/>
<sequence length="259" mass="28411">MAGPTLIGCAINWFLFGALVVQVYDYHTLFSKKDRTAILALVYSVFFIEIIQTALVTDSVWDYVVRQWGTPATLTTCPSTAAPIVVFNTTIAAIVQSFFAWRIAALRKGTGQVAAICIFLISLVAWVSGLIFADHYRDLGEGLDKIIGLFPVVITWLALSFSCDCLIAVVMVYILSEARNAAELVQTKVVVKHLIIHAIESGVATAIVAALQLAFFLTMPTNLLHISQLYILGRLYSNVLLASLNGRHRMRTLSDDSTP</sequence>
<dbReference type="Proteomes" id="UP000308600">
    <property type="component" value="Unassembled WGS sequence"/>
</dbReference>
<gene>
    <name evidence="1" type="ORF">BDN72DRAFT_842309</name>
</gene>
<evidence type="ECO:0000313" key="1">
    <source>
        <dbReference type="EMBL" id="TFK68088.1"/>
    </source>
</evidence>
<reference evidence="1 2" key="1">
    <citation type="journal article" date="2019" name="Nat. Ecol. Evol.">
        <title>Megaphylogeny resolves global patterns of mushroom evolution.</title>
        <authorList>
            <person name="Varga T."/>
            <person name="Krizsan K."/>
            <person name="Foldi C."/>
            <person name="Dima B."/>
            <person name="Sanchez-Garcia M."/>
            <person name="Sanchez-Ramirez S."/>
            <person name="Szollosi G.J."/>
            <person name="Szarkandi J.G."/>
            <person name="Papp V."/>
            <person name="Albert L."/>
            <person name="Andreopoulos W."/>
            <person name="Angelini C."/>
            <person name="Antonin V."/>
            <person name="Barry K.W."/>
            <person name="Bougher N.L."/>
            <person name="Buchanan P."/>
            <person name="Buyck B."/>
            <person name="Bense V."/>
            <person name="Catcheside P."/>
            <person name="Chovatia M."/>
            <person name="Cooper J."/>
            <person name="Damon W."/>
            <person name="Desjardin D."/>
            <person name="Finy P."/>
            <person name="Geml J."/>
            <person name="Haridas S."/>
            <person name="Hughes K."/>
            <person name="Justo A."/>
            <person name="Karasinski D."/>
            <person name="Kautmanova I."/>
            <person name="Kiss B."/>
            <person name="Kocsube S."/>
            <person name="Kotiranta H."/>
            <person name="LaButti K.M."/>
            <person name="Lechner B.E."/>
            <person name="Liimatainen K."/>
            <person name="Lipzen A."/>
            <person name="Lukacs Z."/>
            <person name="Mihaltcheva S."/>
            <person name="Morgado L.N."/>
            <person name="Niskanen T."/>
            <person name="Noordeloos M.E."/>
            <person name="Ohm R.A."/>
            <person name="Ortiz-Santana B."/>
            <person name="Ovrebo C."/>
            <person name="Racz N."/>
            <person name="Riley R."/>
            <person name="Savchenko A."/>
            <person name="Shiryaev A."/>
            <person name="Soop K."/>
            <person name="Spirin V."/>
            <person name="Szebenyi C."/>
            <person name="Tomsovsky M."/>
            <person name="Tulloss R.E."/>
            <person name="Uehling J."/>
            <person name="Grigoriev I.V."/>
            <person name="Vagvolgyi C."/>
            <person name="Papp T."/>
            <person name="Martin F.M."/>
            <person name="Miettinen O."/>
            <person name="Hibbett D.S."/>
            <person name="Nagy L.G."/>
        </authorList>
    </citation>
    <scope>NUCLEOTIDE SEQUENCE [LARGE SCALE GENOMIC DNA]</scope>
    <source>
        <strain evidence="1 2">NL-1719</strain>
    </source>
</reference>
<evidence type="ECO:0000313" key="2">
    <source>
        <dbReference type="Proteomes" id="UP000308600"/>
    </source>
</evidence>
<keyword evidence="2" id="KW-1185">Reference proteome</keyword>
<protein>
    <submittedName>
        <fullName evidence="1">Uncharacterized protein</fullName>
    </submittedName>
</protein>
<name>A0ACD3AQ74_9AGAR</name>
<accession>A0ACD3AQ74</accession>
<organism evidence="1 2">
    <name type="scientific">Pluteus cervinus</name>
    <dbReference type="NCBI Taxonomy" id="181527"/>
    <lineage>
        <taxon>Eukaryota</taxon>
        <taxon>Fungi</taxon>
        <taxon>Dikarya</taxon>
        <taxon>Basidiomycota</taxon>
        <taxon>Agaricomycotina</taxon>
        <taxon>Agaricomycetes</taxon>
        <taxon>Agaricomycetidae</taxon>
        <taxon>Agaricales</taxon>
        <taxon>Pluteineae</taxon>
        <taxon>Pluteaceae</taxon>
        <taxon>Pluteus</taxon>
    </lineage>
</organism>